<accession>Q17XY4</accession>
<evidence type="ECO:0000313" key="1">
    <source>
        <dbReference type="EMBL" id="CAJ99492.1"/>
    </source>
</evidence>
<protein>
    <submittedName>
        <fullName evidence="1">Uncharacterized protein</fullName>
    </submittedName>
</protein>
<keyword evidence="2" id="KW-1185">Reference proteome</keyword>
<proteinExistence type="predicted"/>
<dbReference type="STRING" id="382638.Hac_0688"/>
<gene>
    <name evidence="1" type="primary">fragment 3</name>
    <name evidence="1" type="ordered locus">Hac_0688</name>
</gene>
<dbReference type="EMBL" id="AM260522">
    <property type="protein sequence ID" value="CAJ99492.1"/>
    <property type="molecule type" value="Genomic_DNA"/>
</dbReference>
<dbReference type="Proteomes" id="UP000000775">
    <property type="component" value="Chromosome"/>
</dbReference>
<evidence type="ECO:0000313" key="2">
    <source>
        <dbReference type="Proteomes" id="UP000000775"/>
    </source>
</evidence>
<dbReference type="KEGG" id="hac:Hac_0688"/>
<reference evidence="1 2" key="1">
    <citation type="journal article" date="2006" name="PLoS Genet.">
        <title>Who ate whom? Adaptive Helicobacter genomic changes that accompanied a host jump from early humans to large felines.</title>
        <authorList>
            <person name="Eppinger M."/>
            <person name="Baar C."/>
            <person name="Linz B."/>
            <person name="Raddatz G."/>
            <person name="Lanz C."/>
            <person name="Keller H."/>
            <person name="Morelli G."/>
            <person name="Gressmann H."/>
            <person name="Achtman M."/>
            <person name="Schuster S.C."/>
        </authorList>
    </citation>
    <scope>NUCLEOTIDE SEQUENCE [LARGE SCALE GENOMIC DNA]</scope>
    <source>
        <strain evidence="1 2">Sheeba</strain>
    </source>
</reference>
<dbReference type="HOGENOM" id="CLU_2973172_0_0_7"/>
<name>Q17XY4_HELAH</name>
<organism evidence="1 2">
    <name type="scientific">Helicobacter acinonychis (strain Sheeba)</name>
    <dbReference type="NCBI Taxonomy" id="382638"/>
    <lineage>
        <taxon>Bacteria</taxon>
        <taxon>Pseudomonadati</taxon>
        <taxon>Campylobacterota</taxon>
        <taxon>Epsilonproteobacteria</taxon>
        <taxon>Campylobacterales</taxon>
        <taxon>Helicobacteraceae</taxon>
        <taxon>Helicobacter</taxon>
    </lineage>
</organism>
<sequence>MCKNIEGRFEKDVEQFRRSIEKAVKQFEDRIKNSLENLEYINTNSDFNFDININSGTH</sequence>
<dbReference type="AlphaFoldDB" id="Q17XY4"/>